<feature type="domain" description="Matrix-remodeling-associated protein 7 helical" evidence="1">
    <location>
        <begin position="82"/>
        <end position="140"/>
    </location>
</feature>
<dbReference type="HOGENOM" id="CLU_1827698_0_0_1"/>
<evidence type="ECO:0000259" key="1">
    <source>
        <dbReference type="Pfam" id="PF25473"/>
    </source>
</evidence>
<dbReference type="OMA" id="MGHIMEN"/>
<dbReference type="EnsemblMetazoa" id="RPRC013625-RA">
    <property type="protein sequence ID" value="RPRC013625-PA"/>
    <property type="gene ID" value="RPRC013625"/>
</dbReference>
<dbReference type="AlphaFoldDB" id="T1IBF5"/>
<dbReference type="GeneID" id="141446223"/>
<name>T1IBF5_RHOPR</name>
<dbReference type="VEuPathDB" id="VectorBase:RPRC013625"/>
<dbReference type="InParanoid" id="T1IBF5"/>
<sequence length="141" mass="16746">MGHIMENFIIYAENLSYFYILCIVVTFLAIVVTWSIDIPKANKNFDVYHKPLTIEEESQTSESVMDDKDDEQLEVNKFPHLEKKFLLENMSKSLNSVDLEKEKEIEKQQLASIYELIKKDQTKFQIDSLQELEEQMKLYRE</sequence>
<accession>T1IBF5</accession>
<dbReference type="EMBL" id="ACPB03028374">
    <property type="status" value="NOT_ANNOTATED_CDS"/>
    <property type="molecule type" value="Genomic_DNA"/>
</dbReference>
<organism evidence="2 3">
    <name type="scientific">Rhodnius prolixus</name>
    <name type="common">Triatomid bug</name>
    <dbReference type="NCBI Taxonomy" id="13249"/>
    <lineage>
        <taxon>Eukaryota</taxon>
        <taxon>Metazoa</taxon>
        <taxon>Ecdysozoa</taxon>
        <taxon>Arthropoda</taxon>
        <taxon>Hexapoda</taxon>
        <taxon>Insecta</taxon>
        <taxon>Pterygota</taxon>
        <taxon>Neoptera</taxon>
        <taxon>Paraneoptera</taxon>
        <taxon>Hemiptera</taxon>
        <taxon>Heteroptera</taxon>
        <taxon>Panheteroptera</taxon>
        <taxon>Cimicomorpha</taxon>
        <taxon>Reduviidae</taxon>
        <taxon>Triatominae</taxon>
        <taxon>Rhodnius</taxon>
    </lineage>
</organism>
<evidence type="ECO:0000313" key="2">
    <source>
        <dbReference type="EnsemblMetazoa" id="RPRC013625-PA"/>
    </source>
</evidence>
<proteinExistence type="predicted"/>
<protein>
    <recommendedName>
        <fullName evidence="1">Matrix-remodeling-associated protein 7 helical domain-containing protein</fullName>
    </recommendedName>
</protein>
<evidence type="ECO:0000313" key="3">
    <source>
        <dbReference type="Proteomes" id="UP000015103"/>
    </source>
</evidence>
<dbReference type="Proteomes" id="UP000015103">
    <property type="component" value="Unassembled WGS sequence"/>
</dbReference>
<reference evidence="2" key="1">
    <citation type="submission" date="2015-05" db="UniProtKB">
        <authorList>
            <consortium name="EnsemblMetazoa"/>
        </authorList>
    </citation>
    <scope>IDENTIFICATION</scope>
</reference>
<dbReference type="InterPro" id="IPR057534">
    <property type="entry name" value="MXRA7_helical"/>
</dbReference>
<dbReference type="Pfam" id="PF25473">
    <property type="entry name" value="MXRA7_helical"/>
    <property type="match status" value="1"/>
</dbReference>
<dbReference type="RefSeq" id="XP_073968818.1">
    <property type="nucleotide sequence ID" value="XM_074112717.1"/>
</dbReference>
<keyword evidence="3" id="KW-1185">Reference proteome</keyword>
<dbReference type="eggNOG" id="ENOG502SAE0">
    <property type="taxonomic scope" value="Eukaryota"/>
</dbReference>